<organism evidence="1 3">
    <name type="scientific">Salmonella enterica subsp. arizonae</name>
    <dbReference type="NCBI Taxonomy" id="59203"/>
    <lineage>
        <taxon>Bacteria</taxon>
        <taxon>Pseudomonadati</taxon>
        <taxon>Pseudomonadota</taxon>
        <taxon>Gammaproteobacteria</taxon>
        <taxon>Enterobacterales</taxon>
        <taxon>Enterobacteriaceae</taxon>
        <taxon>Salmonella</taxon>
    </lineage>
</organism>
<protein>
    <submittedName>
        <fullName evidence="1">Uncharacterized protein</fullName>
    </submittedName>
</protein>
<gene>
    <name evidence="2" type="ORF">NCTC7304_02296</name>
    <name evidence="1" type="ORF">NCTC7307_02424</name>
</gene>
<sequence>MRGTLARSVMLLSRYSCPNQAPGLRPLLRGELWTPATDTPLRPCNFQSSAGSFHD</sequence>
<name>A0A2X4TAB1_SALER</name>
<accession>A0A2X4TAB1</accession>
<dbReference type="EMBL" id="UGXD01000002">
    <property type="protein sequence ID" value="SUG32841.1"/>
    <property type="molecule type" value="Genomic_DNA"/>
</dbReference>
<evidence type="ECO:0000313" key="2">
    <source>
        <dbReference type="EMBL" id="SUG32841.1"/>
    </source>
</evidence>
<evidence type="ECO:0000313" key="3">
    <source>
        <dbReference type="Proteomes" id="UP000248731"/>
    </source>
</evidence>
<evidence type="ECO:0000313" key="1">
    <source>
        <dbReference type="EMBL" id="SQI23449.1"/>
    </source>
</evidence>
<proteinExistence type="predicted"/>
<dbReference type="Proteomes" id="UP000248731">
    <property type="component" value="Chromosome 1"/>
</dbReference>
<evidence type="ECO:0000313" key="4">
    <source>
        <dbReference type="Proteomes" id="UP000254762"/>
    </source>
</evidence>
<dbReference type="Proteomes" id="UP000254762">
    <property type="component" value="Unassembled WGS sequence"/>
</dbReference>
<reference evidence="3 4" key="1">
    <citation type="submission" date="2018-06" db="EMBL/GenBank/DDBJ databases">
        <authorList>
            <consortium name="Pathogen Informatics"/>
            <person name="Doyle S."/>
        </authorList>
    </citation>
    <scope>NUCLEOTIDE SEQUENCE [LARGE SCALE GENOMIC DNA]</scope>
    <source>
        <strain evidence="2 4">NCTC7304</strain>
        <strain evidence="1 3">NCTC7307</strain>
    </source>
</reference>
<dbReference type="AlphaFoldDB" id="A0A2X4TAB1"/>
<keyword evidence="3" id="KW-1185">Reference proteome</keyword>
<dbReference type="EMBL" id="LS483466">
    <property type="protein sequence ID" value="SQI23449.1"/>
    <property type="molecule type" value="Genomic_DNA"/>
</dbReference>